<feature type="chain" id="PRO_5017217484" evidence="1">
    <location>
        <begin position="25"/>
        <end position="133"/>
    </location>
</feature>
<name>A0A387BL61_9LACT</name>
<dbReference type="InterPro" id="IPR020208">
    <property type="entry name" value="DUF2712"/>
</dbReference>
<dbReference type="OrthoDB" id="2989102at2"/>
<accession>A0A387BL61</accession>
<dbReference type="Proteomes" id="UP000269374">
    <property type="component" value="Chromosome"/>
</dbReference>
<dbReference type="KEGG" id="lact:D7I46_12420"/>
<reference evidence="2 3" key="1">
    <citation type="submission" date="2018-09" db="EMBL/GenBank/DDBJ databases">
        <title>Genome sequencing of strain 1JSPR-7.</title>
        <authorList>
            <person name="Heo J."/>
            <person name="Kim S.-J."/>
            <person name="Kwon S.-W."/>
        </authorList>
    </citation>
    <scope>NUCLEOTIDE SEQUENCE [LARGE SCALE GENOMIC DNA]</scope>
    <source>
        <strain evidence="2 3">1JSPR-7</strain>
    </source>
</reference>
<evidence type="ECO:0000313" key="2">
    <source>
        <dbReference type="EMBL" id="AYG01787.1"/>
    </source>
</evidence>
<dbReference type="Pfam" id="PF10916">
    <property type="entry name" value="DUF2712"/>
    <property type="match status" value="1"/>
</dbReference>
<keyword evidence="3" id="KW-1185">Reference proteome</keyword>
<evidence type="ECO:0000313" key="3">
    <source>
        <dbReference type="Proteomes" id="UP000269374"/>
    </source>
</evidence>
<proteinExistence type="predicted"/>
<keyword evidence="1" id="KW-0732">Signal</keyword>
<protein>
    <submittedName>
        <fullName evidence="2">Uncharacterized protein</fullName>
    </submittedName>
</protein>
<feature type="signal peptide" evidence="1">
    <location>
        <begin position="1"/>
        <end position="24"/>
    </location>
</feature>
<evidence type="ECO:0000256" key="1">
    <source>
        <dbReference type="SAM" id="SignalP"/>
    </source>
</evidence>
<gene>
    <name evidence="2" type="ORF">D7I46_12420</name>
</gene>
<sequence length="133" mass="14470">MMKKTIACFVVGGVLLAGVTPVFANNHTDRAWGGTLPLLQANHYTNAYQKTDTSSGYIKLNTIGKGGINAYMQLYDGTSVNSPKVNLKAGQSKYVINYAYENYGQVNVRMAVESDYLNVVTIEAHGVWSPDSV</sequence>
<dbReference type="AlphaFoldDB" id="A0A387BL61"/>
<organism evidence="2 3">
    <name type="scientific">Lactococcus allomyrinae</name>
    <dbReference type="NCBI Taxonomy" id="2419773"/>
    <lineage>
        <taxon>Bacteria</taxon>
        <taxon>Bacillati</taxon>
        <taxon>Bacillota</taxon>
        <taxon>Bacilli</taxon>
        <taxon>Lactobacillales</taxon>
        <taxon>Streptococcaceae</taxon>
        <taxon>Lactococcus</taxon>
    </lineage>
</organism>
<dbReference type="EMBL" id="CP032627">
    <property type="protein sequence ID" value="AYG01787.1"/>
    <property type="molecule type" value="Genomic_DNA"/>
</dbReference>